<dbReference type="Proteomes" id="UP000183832">
    <property type="component" value="Unassembled WGS sequence"/>
</dbReference>
<evidence type="ECO:0000313" key="1">
    <source>
        <dbReference type="EMBL" id="CRK90721.1"/>
    </source>
</evidence>
<name>A0A1J1HX60_9DIPT</name>
<reference evidence="1 2" key="1">
    <citation type="submission" date="2015-04" db="EMBL/GenBank/DDBJ databases">
        <authorList>
            <person name="Syromyatnikov M.Y."/>
            <person name="Popov V.N."/>
        </authorList>
    </citation>
    <scope>NUCLEOTIDE SEQUENCE [LARGE SCALE GENOMIC DNA]</scope>
</reference>
<evidence type="ECO:0000313" key="2">
    <source>
        <dbReference type="Proteomes" id="UP000183832"/>
    </source>
</evidence>
<keyword evidence="2" id="KW-1185">Reference proteome</keyword>
<gene>
    <name evidence="1" type="ORF">CLUMA_CG004414</name>
</gene>
<protein>
    <submittedName>
        <fullName evidence="1">CLUMA_CG004414, isoform A</fullName>
    </submittedName>
</protein>
<dbReference type="EMBL" id="CVRI01000020">
    <property type="protein sequence ID" value="CRK90721.1"/>
    <property type="molecule type" value="Genomic_DNA"/>
</dbReference>
<organism evidence="1 2">
    <name type="scientific">Clunio marinus</name>
    <dbReference type="NCBI Taxonomy" id="568069"/>
    <lineage>
        <taxon>Eukaryota</taxon>
        <taxon>Metazoa</taxon>
        <taxon>Ecdysozoa</taxon>
        <taxon>Arthropoda</taxon>
        <taxon>Hexapoda</taxon>
        <taxon>Insecta</taxon>
        <taxon>Pterygota</taxon>
        <taxon>Neoptera</taxon>
        <taxon>Endopterygota</taxon>
        <taxon>Diptera</taxon>
        <taxon>Nematocera</taxon>
        <taxon>Chironomoidea</taxon>
        <taxon>Chironomidae</taxon>
        <taxon>Clunio</taxon>
    </lineage>
</organism>
<sequence>MSSYRVCFFFSSSFYEYLRSERKLNFKSCLDLLSCQFESIIKNLPRNEKKRIFPNGKSKPSVCTAHDNDLVNFSSLQIQTCLTNLFRNQQKSFLPKLELGRFPR</sequence>
<dbReference type="AlphaFoldDB" id="A0A1J1HX60"/>
<proteinExistence type="predicted"/>
<accession>A0A1J1HX60</accession>